<reference evidence="1 2" key="1">
    <citation type="submission" date="2018-08" db="EMBL/GenBank/DDBJ databases">
        <title>A genome reference for cultivated species of the human gut microbiota.</title>
        <authorList>
            <person name="Zou Y."/>
            <person name="Xue W."/>
            <person name="Luo G."/>
        </authorList>
    </citation>
    <scope>NUCLEOTIDE SEQUENCE [LARGE SCALE GENOMIC DNA]</scope>
    <source>
        <strain evidence="1 2">AF16-14</strain>
    </source>
</reference>
<gene>
    <name evidence="1" type="ORF">DWW57_10770</name>
</gene>
<evidence type="ECO:0000313" key="2">
    <source>
        <dbReference type="Proteomes" id="UP000284243"/>
    </source>
</evidence>
<sequence>MKKFNILQFVRAIIFLSRGAVCYKLCRNLFLLFLTLFFIQRKNDNQPTAKVLSLPFKIEEKYLSVTESDYQYSYHFISLETKEGSLLSKKTSNYQRKSNNI</sequence>
<name>A0A412TQS9_9BACT</name>
<evidence type="ECO:0000313" key="1">
    <source>
        <dbReference type="EMBL" id="RGU55980.1"/>
    </source>
</evidence>
<protein>
    <submittedName>
        <fullName evidence="1">Uncharacterized protein</fullName>
    </submittedName>
</protein>
<dbReference type="EMBL" id="QRYC01000013">
    <property type="protein sequence ID" value="RGU55980.1"/>
    <property type="molecule type" value="Genomic_DNA"/>
</dbReference>
<accession>A0A412TQS9</accession>
<organism evidence="1 2">
    <name type="scientific">Odoribacter splanchnicus</name>
    <dbReference type="NCBI Taxonomy" id="28118"/>
    <lineage>
        <taxon>Bacteria</taxon>
        <taxon>Pseudomonadati</taxon>
        <taxon>Bacteroidota</taxon>
        <taxon>Bacteroidia</taxon>
        <taxon>Bacteroidales</taxon>
        <taxon>Odoribacteraceae</taxon>
        <taxon>Odoribacter</taxon>
    </lineage>
</organism>
<proteinExistence type="predicted"/>
<dbReference type="AlphaFoldDB" id="A0A412TQS9"/>
<comment type="caution">
    <text evidence="1">The sequence shown here is derived from an EMBL/GenBank/DDBJ whole genome shotgun (WGS) entry which is preliminary data.</text>
</comment>
<dbReference type="Proteomes" id="UP000284243">
    <property type="component" value="Unassembled WGS sequence"/>
</dbReference>